<dbReference type="InterPro" id="IPR056412">
    <property type="entry name" value="Ig_CycH"/>
</dbReference>
<dbReference type="Pfam" id="PF23914">
    <property type="entry name" value="TPR_CcmH_CycH"/>
    <property type="match status" value="1"/>
</dbReference>
<dbReference type="Gene3D" id="1.25.40.10">
    <property type="entry name" value="Tetratricopeptide repeat domain"/>
    <property type="match status" value="1"/>
</dbReference>
<evidence type="ECO:0000256" key="6">
    <source>
        <dbReference type="SAM" id="Phobius"/>
    </source>
</evidence>
<sequence length="409" mass="43339">MTGLWLAAVALLVVALLFVIPPLLRESATKAVASADLARRLYADQLAQLEKDFNANVLSAQDRAQAIDDLQRQALEESSQARLQAALPARPWMGWGVAGVLSLGLPAAALVLYLHVGNPIAMATQVLSAQQADSHENAGTEMEGMVSRLALRLRTQPDDVEGWIVLARSYEVLQRYDDAVVAYQKAVALAPNQPQLLADYADALGSARDGDLTGPAQAAIDAALAIDANHPKALALAGMAAFKRGDVAAAGQHWKRVLELLPTDSDAAVKIAGDLARLGVQQDVTPRAEPTAQPIFKRVGGTVSIATPLLEKVSPQDTVFVLARAPSTGRMPVAVLRLQAKDLPAKFVLDDSLAMSPDLPISRFDMLTVEVRVTRSGQAAPQSGDLTGTAAQVTLGKEDLVLLADKMIP</sequence>
<dbReference type="Pfam" id="PF23892">
    <property type="entry name" value="Ig_CycH"/>
    <property type="match status" value="1"/>
</dbReference>
<reference evidence="9" key="1">
    <citation type="submission" date="2023-06" db="EMBL/GenBank/DDBJ databases">
        <authorList>
            <person name="Jiang Y."/>
            <person name="Liu Q."/>
        </authorList>
    </citation>
    <scope>NUCLEOTIDE SEQUENCE</scope>
    <source>
        <strain evidence="9">CGMCC 1.12090</strain>
    </source>
</reference>
<feature type="repeat" description="TPR" evidence="5">
    <location>
        <begin position="231"/>
        <end position="264"/>
    </location>
</feature>
<dbReference type="EMBL" id="JAUKVY010000055">
    <property type="protein sequence ID" value="MDO1537979.1"/>
    <property type="molecule type" value="Genomic_DNA"/>
</dbReference>
<evidence type="ECO:0000259" key="7">
    <source>
        <dbReference type="Pfam" id="PF23892"/>
    </source>
</evidence>
<evidence type="ECO:0000256" key="4">
    <source>
        <dbReference type="ARBA" id="ARBA00022803"/>
    </source>
</evidence>
<comment type="subcellular location">
    <subcellularLocation>
        <location evidence="1">Cell envelope</location>
    </subcellularLocation>
</comment>
<dbReference type="NCBIfam" id="TIGR03142">
    <property type="entry name" value="cytochro_ccmI"/>
    <property type="match status" value="1"/>
</dbReference>
<dbReference type="SMART" id="SM00028">
    <property type="entry name" value="TPR"/>
    <property type="match status" value="2"/>
</dbReference>
<keyword evidence="6" id="KW-1133">Transmembrane helix</keyword>
<dbReference type="InterPro" id="IPR017560">
    <property type="entry name" value="Cyt_c_biogenesis_CcmI"/>
</dbReference>
<protein>
    <submittedName>
        <fullName evidence="9">C-type cytochrome biogenesis protein CcmI</fullName>
    </submittedName>
</protein>
<dbReference type="InterPro" id="IPR019734">
    <property type="entry name" value="TPR_rpt"/>
</dbReference>
<dbReference type="SUPFAM" id="SSF48452">
    <property type="entry name" value="TPR-like"/>
    <property type="match status" value="1"/>
</dbReference>
<evidence type="ECO:0000256" key="3">
    <source>
        <dbReference type="ARBA" id="ARBA00022748"/>
    </source>
</evidence>
<keyword evidence="3" id="KW-0201">Cytochrome c-type biogenesis</keyword>
<evidence type="ECO:0000256" key="1">
    <source>
        <dbReference type="ARBA" id="ARBA00004196"/>
    </source>
</evidence>
<evidence type="ECO:0000313" key="10">
    <source>
        <dbReference type="Proteomes" id="UP001169027"/>
    </source>
</evidence>
<evidence type="ECO:0000256" key="5">
    <source>
        <dbReference type="PROSITE-ProRule" id="PRU00339"/>
    </source>
</evidence>
<dbReference type="Proteomes" id="UP001169027">
    <property type="component" value="Unassembled WGS sequence"/>
</dbReference>
<evidence type="ECO:0000256" key="2">
    <source>
        <dbReference type="ARBA" id="ARBA00022737"/>
    </source>
</evidence>
<feature type="repeat" description="TPR" evidence="5">
    <location>
        <begin position="160"/>
        <end position="193"/>
    </location>
</feature>
<proteinExistence type="predicted"/>
<dbReference type="InterPro" id="IPR056413">
    <property type="entry name" value="TPR_CcmH_CycH"/>
</dbReference>
<comment type="caution">
    <text evidence="9">The sequence shown here is derived from an EMBL/GenBank/DDBJ whole genome shotgun (WGS) entry which is preliminary data.</text>
</comment>
<feature type="domain" description="Cytochrome c-type biogenesis protein H TPR" evidence="8">
    <location>
        <begin position="129"/>
        <end position="266"/>
    </location>
</feature>
<dbReference type="InterPro" id="IPR011990">
    <property type="entry name" value="TPR-like_helical_dom_sf"/>
</dbReference>
<dbReference type="PANTHER" id="PTHR47870:SF4">
    <property type="entry name" value="CYTOCHROME C-TYPE BIOGENESIS PROTEIN CYCH"/>
    <property type="match status" value="1"/>
</dbReference>
<organism evidence="9 10">
    <name type="scientific">Variovorax ginsengisoli</name>
    <dbReference type="NCBI Taxonomy" id="363844"/>
    <lineage>
        <taxon>Bacteria</taxon>
        <taxon>Pseudomonadati</taxon>
        <taxon>Pseudomonadota</taxon>
        <taxon>Betaproteobacteria</taxon>
        <taxon>Burkholderiales</taxon>
        <taxon>Comamonadaceae</taxon>
        <taxon>Variovorax</taxon>
    </lineage>
</organism>
<dbReference type="PROSITE" id="PS50005">
    <property type="entry name" value="TPR"/>
    <property type="match status" value="2"/>
</dbReference>
<name>A0ABT8SHW6_9BURK</name>
<keyword evidence="6" id="KW-0812">Transmembrane</keyword>
<evidence type="ECO:0000313" key="9">
    <source>
        <dbReference type="EMBL" id="MDO1537979.1"/>
    </source>
</evidence>
<accession>A0ABT8SHW6</accession>
<keyword evidence="2" id="KW-0677">Repeat</keyword>
<gene>
    <name evidence="9" type="primary">ccmI</name>
    <name evidence="9" type="ORF">Q2T77_37715</name>
</gene>
<dbReference type="PANTHER" id="PTHR47870">
    <property type="entry name" value="CYTOCHROME C-TYPE BIOGENESIS PROTEIN CCMH"/>
    <property type="match status" value="1"/>
</dbReference>
<feature type="domain" description="Cytochrome c-type biogenesis protein H Ig-like" evidence="7">
    <location>
        <begin position="302"/>
        <end position="401"/>
    </location>
</feature>
<keyword evidence="6" id="KW-0472">Membrane</keyword>
<keyword evidence="4 5" id="KW-0802">TPR repeat</keyword>
<dbReference type="RefSeq" id="WP_301816388.1">
    <property type="nucleotide sequence ID" value="NZ_JAUJZH010000055.1"/>
</dbReference>
<evidence type="ECO:0000259" key="8">
    <source>
        <dbReference type="Pfam" id="PF23914"/>
    </source>
</evidence>
<dbReference type="InterPro" id="IPR051263">
    <property type="entry name" value="C-type_cytochrome_biogenesis"/>
</dbReference>
<feature type="transmembrane region" description="Helical" evidence="6">
    <location>
        <begin position="92"/>
        <end position="114"/>
    </location>
</feature>
<keyword evidence="10" id="KW-1185">Reference proteome</keyword>